<dbReference type="EMBL" id="FQVU01000006">
    <property type="protein sequence ID" value="SHH40976.1"/>
    <property type="molecule type" value="Genomic_DNA"/>
</dbReference>
<keyword evidence="4" id="KW-0804">Transcription</keyword>
<dbReference type="GO" id="GO:0032993">
    <property type="term" value="C:protein-DNA complex"/>
    <property type="evidence" value="ECO:0007669"/>
    <property type="project" value="TreeGrafter"/>
</dbReference>
<evidence type="ECO:0000259" key="5">
    <source>
        <dbReference type="PROSITE" id="PS50931"/>
    </source>
</evidence>
<gene>
    <name evidence="6" type="ORF">SAMN05443575_3791</name>
</gene>
<reference evidence="7" key="1">
    <citation type="submission" date="2016-11" db="EMBL/GenBank/DDBJ databases">
        <authorList>
            <person name="Varghese N."/>
            <person name="Submissions S."/>
        </authorList>
    </citation>
    <scope>NUCLEOTIDE SEQUENCE [LARGE SCALE GENOMIC DNA]</scope>
    <source>
        <strain evidence="7">DSM 45627</strain>
    </source>
</reference>
<dbReference type="Pfam" id="PF00126">
    <property type="entry name" value="HTH_1"/>
    <property type="match status" value="1"/>
</dbReference>
<dbReference type="SUPFAM" id="SSF46785">
    <property type="entry name" value="Winged helix' DNA-binding domain"/>
    <property type="match status" value="1"/>
</dbReference>
<dbReference type="PANTHER" id="PTHR30346">
    <property type="entry name" value="TRANSCRIPTIONAL DUAL REGULATOR HCAR-RELATED"/>
    <property type="match status" value="1"/>
</dbReference>
<keyword evidence="3 6" id="KW-0238">DNA-binding</keyword>
<name>A0A1M5SR53_9ACTN</name>
<keyword evidence="7" id="KW-1185">Reference proteome</keyword>
<protein>
    <submittedName>
        <fullName evidence="6">DNA-binding transcriptional regulator, LysR family</fullName>
    </submittedName>
</protein>
<dbReference type="STRING" id="1206085.SAMN05443575_3791"/>
<evidence type="ECO:0000313" key="7">
    <source>
        <dbReference type="Proteomes" id="UP000186132"/>
    </source>
</evidence>
<comment type="similarity">
    <text evidence="1">Belongs to the LysR transcriptional regulatory family.</text>
</comment>
<keyword evidence="2" id="KW-0805">Transcription regulation</keyword>
<dbReference type="AlphaFoldDB" id="A0A1M5SR53"/>
<dbReference type="CDD" id="cd08414">
    <property type="entry name" value="PBP2_LTTR_aromatics_like"/>
    <property type="match status" value="1"/>
</dbReference>
<dbReference type="InterPro" id="IPR005119">
    <property type="entry name" value="LysR_subst-bd"/>
</dbReference>
<evidence type="ECO:0000256" key="1">
    <source>
        <dbReference type="ARBA" id="ARBA00009437"/>
    </source>
</evidence>
<dbReference type="SUPFAM" id="SSF53850">
    <property type="entry name" value="Periplasmic binding protein-like II"/>
    <property type="match status" value="1"/>
</dbReference>
<dbReference type="Proteomes" id="UP000186132">
    <property type="component" value="Unassembled WGS sequence"/>
</dbReference>
<evidence type="ECO:0000256" key="3">
    <source>
        <dbReference type="ARBA" id="ARBA00023125"/>
    </source>
</evidence>
<organism evidence="6 7">
    <name type="scientific">Jatrophihabitans endophyticus</name>
    <dbReference type="NCBI Taxonomy" id="1206085"/>
    <lineage>
        <taxon>Bacteria</taxon>
        <taxon>Bacillati</taxon>
        <taxon>Actinomycetota</taxon>
        <taxon>Actinomycetes</taxon>
        <taxon>Jatrophihabitantales</taxon>
        <taxon>Jatrophihabitantaceae</taxon>
        <taxon>Jatrophihabitans</taxon>
    </lineage>
</organism>
<feature type="domain" description="HTH lysR-type" evidence="5">
    <location>
        <begin position="1"/>
        <end position="56"/>
    </location>
</feature>
<dbReference type="GO" id="GO:0003677">
    <property type="term" value="F:DNA binding"/>
    <property type="evidence" value="ECO:0007669"/>
    <property type="project" value="UniProtKB-KW"/>
</dbReference>
<evidence type="ECO:0000256" key="2">
    <source>
        <dbReference type="ARBA" id="ARBA00023015"/>
    </source>
</evidence>
<dbReference type="Gene3D" id="3.40.190.10">
    <property type="entry name" value="Periplasmic binding protein-like II"/>
    <property type="match status" value="2"/>
</dbReference>
<dbReference type="InterPro" id="IPR036388">
    <property type="entry name" value="WH-like_DNA-bd_sf"/>
</dbReference>
<dbReference type="PANTHER" id="PTHR30346:SF29">
    <property type="entry name" value="LYSR SUBSTRATE-BINDING"/>
    <property type="match status" value="1"/>
</dbReference>
<dbReference type="GO" id="GO:0003700">
    <property type="term" value="F:DNA-binding transcription factor activity"/>
    <property type="evidence" value="ECO:0007669"/>
    <property type="project" value="InterPro"/>
</dbReference>
<dbReference type="FunFam" id="1.10.10.10:FF:000001">
    <property type="entry name" value="LysR family transcriptional regulator"/>
    <property type="match status" value="1"/>
</dbReference>
<proteinExistence type="inferred from homology"/>
<dbReference type="Pfam" id="PF03466">
    <property type="entry name" value="LysR_substrate"/>
    <property type="match status" value="1"/>
</dbReference>
<dbReference type="Gene3D" id="1.10.10.10">
    <property type="entry name" value="Winged helix-like DNA-binding domain superfamily/Winged helix DNA-binding domain"/>
    <property type="match status" value="1"/>
</dbReference>
<accession>A0A1M5SR53</accession>
<sequence>MTGLRVLLAVVEQGSFTAAAGRLGYTQSAVSRQVAVLEREAGVTLFDRGRGGSRLTAEGVIVARHARVVLDELAAAGRELTGARERSVHLGAFVSAGFALLPAALASLRRRHPDIRVTTREGTTPALVRSLRAGTLDLAVVTARPPFRAPDAESPRLVTERIGDVELVVAVPSDSRYAGRGEVGVAELATADWIASPGTAAEPLLGVWPGLPGRPRVAHAARDWLTKLQLVAAGCGVTTVTPDVAPLLPGGVDLVRVADAPPEVRRLVVVCQPGRPTPEVAAVVSALRSP</sequence>
<evidence type="ECO:0000313" key="6">
    <source>
        <dbReference type="EMBL" id="SHH40976.1"/>
    </source>
</evidence>
<dbReference type="PROSITE" id="PS50931">
    <property type="entry name" value="HTH_LYSR"/>
    <property type="match status" value="1"/>
</dbReference>
<dbReference type="PRINTS" id="PR00039">
    <property type="entry name" value="HTHLYSR"/>
</dbReference>
<evidence type="ECO:0000256" key="4">
    <source>
        <dbReference type="ARBA" id="ARBA00023163"/>
    </source>
</evidence>
<dbReference type="InterPro" id="IPR036390">
    <property type="entry name" value="WH_DNA-bd_sf"/>
</dbReference>
<dbReference type="InterPro" id="IPR000847">
    <property type="entry name" value="LysR_HTH_N"/>
</dbReference>